<dbReference type="OrthoDB" id="25131at2759"/>
<evidence type="ECO:0000313" key="5">
    <source>
        <dbReference type="EMBL" id="SCV05398.1"/>
    </source>
</evidence>
<dbReference type="InterPro" id="IPR039328">
    <property type="entry name" value="WDR89"/>
</dbReference>
<organism evidence="5 6">
    <name type="scientific">Lachancea nothofagi CBS 11611</name>
    <dbReference type="NCBI Taxonomy" id="1266666"/>
    <lineage>
        <taxon>Eukaryota</taxon>
        <taxon>Fungi</taxon>
        <taxon>Dikarya</taxon>
        <taxon>Ascomycota</taxon>
        <taxon>Saccharomycotina</taxon>
        <taxon>Saccharomycetes</taxon>
        <taxon>Saccharomycetales</taxon>
        <taxon>Saccharomycetaceae</taxon>
        <taxon>Lachancea</taxon>
    </lineage>
</organism>
<dbReference type="Proteomes" id="UP000189911">
    <property type="component" value="Chromosome H"/>
</dbReference>
<dbReference type="Gene3D" id="2.130.10.10">
    <property type="entry name" value="YVTN repeat-like/Quinoprotein amine dehydrogenase"/>
    <property type="match status" value="1"/>
</dbReference>
<keyword evidence="6" id="KW-1185">Reference proteome</keyword>
<reference evidence="6" key="1">
    <citation type="submission" date="2016-03" db="EMBL/GenBank/DDBJ databases">
        <authorList>
            <person name="Devillers Hugo."/>
        </authorList>
    </citation>
    <scope>NUCLEOTIDE SEQUENCE [LARGE SCALE GENOMIC DNA]</scope>
</reference>
<accession>A0A1G4KLH9</accession>
<dbReference type="PANTHER" id="PTHR22889">
    <property type="entry name" value="WD REPEAT-CONTAINING PROTEIN 89"/>
    <property type="match status" value="1"/>
</dbReference>
<dbReference type="SUPFAM" id="SSF50978">
    <property type="entry name" value="WD40 repeat-like"/>
    <property type="match status" value="1"/>
</dbReference>
<dbReference type="PANTHER" id="PTHR22889:SF0">
    <property type="entry name" value="WD REPEAT-CONTAINING PROTEIN 89"/>
    <property type="match status" value="1"/>
</dbReference>
<dbReference type="SMART" id="SM00320">
    <property type="entry name" value="WD40"/>
    <property type="match status" value="3"/>
</dbReference>
<sequence>MSYSKLGSVDFGADNWCLKLQPLYNCGLLVALSNGTIQTIDWTKNVSIGQVQAHETCINDLKVVNSDWDNGCLIATAAEDSVKIFDIRSNDSVATIKNQKSAPFLSLDSRHGLLACGTELSGVDAELHLYDIRSWQQPVRSLVDSHHDDITTIKLHPSDPNVLLSGSTDGYVNIYDLTQTEEEDALHQVINFASIHSSGWLSPNRIYALSHMETFGLFELNNKLEDSTEPKPMDFGDIRAPWDCNYVVDVYPGFIATGKTEEGKGELKLIPFHNEEIYLEKAVTIPHAHGDEVIRDVLASALSQEVLYSCGEDGCVNAWKSNLGSMNLPREFWQYSQTMDLFGGDAPHVEMSDVFVPPEEFTEPSVTNSEPLKTRKKSSKVSKSSKGSSKSTSKDRRFQPY</sequence>
<evidence type="ECO:0000256" key="2">
    <source>
        <dbReference type="ARBA" id="ARBA00022737"/>
    </source>
</evidence>
<keyword evidence="1 3" id="KW-0853">WD repeat</keyword>
<dbReference type="InterPro" id="IPR036322">
    <property type="entry name" value="WD40_repeat_dom_sf"/>
</dbReference>
<evidence type="ECO:0000256" key="4">
    <source>
        <dbReference type="SAM" id="MobiDB-lite"/>
    </source>
</evidence>
<dbReference type="AlphaFoldDB" id="A0A1G4KLH9"/>
<dbReference type="EMBL" id="LT598447">
    <property type="protein sequence ID" value="SCV05398.1"/>
    <property type="molecule type" value="Genomic_DNA"/>
</dbReference>
<evidence type="ECO:0000313" key="6">
    <source>
        <dbReference type="Proteomes" id="UP000189911"/>
    </source>
</evidence>
<dbReference type="InterPro" id="IPR001680">
    <property type="entry name" value="WD40_rpt"/>
</dbReference>
<feature type="repeat" description="WD" evidence="3">
    <location>
        <begin position="143"/>
        <end position="185"/>
    </location>
</feature>
<gene>
    <name evidence="5" type="ORF">LANO_0H06612G</name>
</gene>
<feature type="compositionally biased region" description="Basic and acidic residues" evidence="4">
    <location>
        <begin position="392"/>
        <end position="401"/>
    </location>
</feature>
<evidence type="ECO:0000256" key="1">
    <source>
        <dbReference type="ARBA" id="ARBA00022574"/>
    </source>
</evidence>
<name>A0A1G4KLH9_9SACH</name>
<protein>
    <submittedName>
        <fullName evidence="5">LANO_0H06612g1_1</fullName>
    </submittedName>
</protein>
<dbReference type="PROSITE" id="PS50082">
    <property type="entry name" value="WD_REPEATS_2"/>
    <property type="match status" value="1"/>
</dbReference>
<proteinExistence type="predicted"/>
<feature type="region of interest" description="Disordered" evidence="4">
    <location>
        <begin position="360"/>
        <end position="401"/>
    </location>
</feature>
<feature type="compositionally biased region" description="Low complexity" evidence="4">
    <location>
        <begin position="381"/>
        <end position="391"/>
    </location>
</feature>
<dbReference type="InterPro" id="IPR015943">
    <property type="entry name" value="WD40/YVTN_repeat-like_dom_sf"/>
</dbReference>
<dbReference type="Pfam" id="PF00400">
    <property type="entry name" value="WD40"/>
    <property type="match status" value="1"/>
</dbReference>
<keyword evidence="2" id="KW-0677">Repeat</keyword>
<evidence type="ECO:0000256" key="3">
    <source>
        <dbReference type="PROSITE-ProRule" id="PRU00221"/>
    </source>
</evidence>
<dbReference type="PROSITE" id="PS50294">
    <property type="entry name" value="WD_REPEATS_REGION"/>
    <property type="match status" value="1"/>
</dbReference>